<dbReference type="RefSeq" id="XP_022973316.1">
    <property type="nucleotide sequence ID" value="XM_023117548.1"/>
</dbReference>
<dbReference type="Gene3D" id="3.40.50.1110">
    <property type="entry name" value="SGNH hydrolase"/>
    <property type="match status" value="1"/>
</dbReference>
<keyword evidence="1" id="KW-0378">Hydrolase</keyword>
<dbReference type="InterPro" id="IPR052940">
    <property type="entry name" value="Carb_Esterase_6"/>
</dbReference>
<feature type="domain" description="Sialate O-acetylesterase" evidence="3">
    <location>
        <begin position="26"/>
        <end position="283"/>
    </location>
</feature>
<proteinExistence type="predicted"/>
<dbReference type="GeneID" id="111471873"/>
<evidence type="ECO:0000259" key="3">
    <source>
        <dbReference type="Pfam" id="PF03629"/>
    </source>
</evidence>
<dbReference type="SUPFAM" id="SSF52266">
    <property type="entry name" value="SGNH hydrolase"/>
    <property type="match status" value="1"/>
</dbReference>
<protein>
    <submittedName>
        <fullName evidence="5 6">Probable carbohydrate esterase At4g34215</fullName>
    </submittedName>
</protein>
<feature type="signal peptide" evidence="2">
    <location>
        <begin position="1"/>
        <end position="22"/>
    </location>
</feature>
<feature type="chain" id="PRO_5044638691" evidence="2">
    <location>
        <begin position="23"/>
        <end position="290"/>
    </location>
</feature>
<evidence type="ECO:0000313" key="5">
    <source>
        <dbReference type="RefSeq" id="XP_022973316.1"/>
    </source>
</evidence>
<dbReference type="AlphaFoldDB" id="A0A6J1I774"/>
<dbReference type="InterPro" id="IPR036514">
    <property type="entry name" value="SGNH_hydro_sf"/>
</dbReference>
<dbReference type="OrthoDB" id="1561637at2759"/>
<evidence type="ECO:0000313" key="4">
    <source>
        <dbReference type="Proteomes" id="UP000504608"/>
    </source>
</evidence>
<gene>
    <name evidence="5 6" type="primary">LOC111471873</name>
</gene>
<accession>A0A6J1I774</accession>
<dbReference type="KEGG" id="cmax:111471873"/>
<dbReference type="PANTHER" id="PTHR31988">
    <property type="entry name" value="ESTERASE, PUTATIVE (DUF303)-RELATED"/>
    <property type="match status" value="1"/>
</dbReference>
<evidence type="ECO:0000256" key="1">
    <source>
        <dbReference type="ARBA" id="ARBA00022801"/>
    </source>
</evidence>
<evidence type="ECO:0000256" key="2">
    <source>
        <dbReference type="SAM" id="SignalP"/>
    </source>
</evidence>
<keyword evidence="2" id="KW-0732">Signal</keyword>
<name>A0A6J1I774_CUCMA</name>
<sequence>MVLLKLSILMCTILLSPSLSGATSPTNIFILAGQSNMAGRGGVEKTPTGELVWDGKVPSECQSDPSILRFNPERQWEIAHEPLHLGIDVGKTKTPGIGPGIPFAHQLKEKAGQKAGIVGLVPCARGGTLIEQWIKNPSNPSATFYQNFIERIKTSEKEGGVVRALFWYQGESDAAMNDTAQRYKDNLKKFITDIRNDIKPRFLPVIIVKIALYDFFMKHDTHNLPAVRAAEDAVQKELPDIITIDSWELPMNLTTFEGFSWDHGHFNTATEIALGKWLADTYLAHYGHLL</sequence>
<reference evidence="5 6" key="1">
    <citation type="submission" date="2025-04" db="UniProtKB">
        <authorList>
            <consortium name="RefSeq"/>
        </authorList>
    </citation>
    <scope>IDENTIFICATION</scope>
    <source>
        <tissue evidence="5 6">Young leaves</tissue>
    </source>
</reference>
<organism evidence="4 6">
    <name type="scientific">Cucurbita maxima</name>
    <name type="common">Pumpkin</name>
    <name type="synonym">Winter squash</name>
    <dbReference type="NCBI Taxonomy" id="3661"/>
    <lineage>
        <taxon>Eukaryota</taxon>
        <taxon>Viridiplantae</taxon>
        <taxon>Streptophyta</taxon>
        <taxon>Embryophyta</taxon>
        <taxon>Tracheophyta</taxon>
        <taxon>Spermatophyta</taxon>
        <taxon>Magnoliopsida</taxon>
        <taxon>eudicotyledons</taxon>
        <taxon>Gunneridae</taxon>
        <taxon>Pentapetalae</taxon>
        <taxon>rosids</taxon>
        <taxon>fabids</taxon>
        <taxon>Cucurbitales</taxon>
        <taxon>Cucurbitaceae</taxon>
        <taxon>Cucurbiteae</taxon>
        <taxon>Cucurbita</taxon>
    </lineage>
</organism>
<dbReference type="InterPro" id="IPR005181">
    <property type="entry name" value="SASA"/>
</dbReference>
<dbReference type="Pfam" id="PF03629">
    <property type="entry name" value="SASA"/>
    <property type="match status" value="1"/>
</dbReference>
<dbReference type="PANTHER" id="PTHR31988:SF19">
    <property type="entry name" value="9-O-ACETYL-N-ACETYLNEURAMINIC ACID DEACETYLASE-RELATED"/>
    <property type="match status" value="1"/>
</dbReference>
<dbReference type="GO" id="GO:0016787">
    <property type="term" value="F:hydrolase activity"/>
    <property type="evidence" value="ECO:0007669"/>
    <property type="project" value="UniProtKB-KW"/>
</dbReference>
<dbReference type="Proteomes" id="UP000504608">
    <property type="component" value="Unplaced"/>
</dbReference>
<evidence type="ECO:0000313" key="6">
    <source>
        <dbReference type="RefSeq" id="XP_022973317.1"/>
    </source>
</evidence>
<keyword evidence="4" id="KW-1185">Reference proteome</keyword>
<dbReference type="RefSeq" id="XP_022973317.1">
    <property type="nucleotide sequence ID" value="XM_023117549.1"/>
</dbReference>